<keyword evidence="1" id="KW-1133">Transmembrane helix</keyword>
<dbReference type="AlphaFoldDB" id="A0A2M9C4W0"/>
<reference evidence="2 3" key="1">
    <citation type="submission" date="2017-11" db="EMBL/GenBank/DDBJ databases">
        <title>Genomic Encyclopedia of Archaeal and Bacterial Type Strains, Phase II (KMG-II): From Individual Species to Whole Genera.</title>
        <authorList>
            <person name="Goeker M."/>
        </authorList>
    </citation>
    <scope>NUCLEOTIDE SEQUENCE [LARGE SCALE GENOMIC DNA]</scope>
    <source>
        <strain evidence="2 3">DSM 25625</strain>
    </source>
</reference>
<gene>
    <name evidence="2" type="ORF">CLV54_0603</name>
</gene>
<name>A0A2M9C4W0_9MICO</name>
<keyword evidence="1" id="KW-0472">Membrane</keyword>
<proteinExistence type="predicted"/>
<sequence>MDAMTVLPTVLVIAAAVGSAVVGGVFFGFSALVLPGLARIESRSAVAAMQAINVVAVRPPLMLALFGTALVSAAVLVLAFLPWQTGSAWLIAGAVIYLAGVVGVTGAVNVPLNNALAARDTAHPETAALWATYLRRWTRANTVRGWAGALAALAFLLALIV</sequence>
<accession>A0A2M9C4W0</accession>
<comment type="caution">
    <text evidence="2">The sequence shown here is derived from an EMBL/GenBank/DDBJ whole genome shotgun (WGS) entry which is preliminary data.</text>
</comment>
<evidence type="ECO:0000313" key="3">
    <source>
        <dbReference type="Proteomes" id="UP000230161"/>
    </source>
</evidence>
<organism evidence="2 3">
    <name type="scientific">Compostimonas suwonensis</name>
    <dbReference type="NCBI Taxonomy" id="1048394"/>
    <lineage>
        <taxon>Bacteria</taxon>
        <taxon>Bacillati</taxon>
        <taxon>Actinomycetota</taxon>
        <taxon>Actinomycetes</taxon>
        <taxon>Micrococcales</taxon>
        <taxon>Microbacteriaceae</taxon>
        <taxon>Compostimonas</taxon>
    </lineage>
</organism>
<feature type="transmembrane region" description="Helical" evidence="1">
    <location>
        <begin position="143"/>
        <end position="160"/>
    </location>
</feature>
<dbReference type="RefSeq" id="WP_211294421.1">
    <property type="nucleotide sequence ID" value="NZ_PGFB01000001.1"/>
</dbReference>
<keyword evidence="1" id="KW-0812">Transmembrane</keyword>
<evidence type="ECO:0000313" key="2">
    <source>
        <dbReference type="EMBL" id="PJJ65570.1"/>
    </source>
</evidence>
<keyword evidence="3" id="KW-1185">Reference proteome</keyword>
<dbReference type="EMBL" id="PGFB01000001">
    <property type="protein sequence ID" value="PJJ65570.1"/>
    <property type="molecule type" value="Genomic_DNA"/>
</dbReference>
<feature type="transmembrane region" description="Helical" evidence="1">
    <location>
        <begin position="89"/>
        <end position="110"/>
    </location>
</feature>
<dbReference type="Pfam" id="PF08592">
    <property type="entry name" value="Anthrone_oxy"/>
    <property type="match status" value="1"/>
</dbReference>
<dbReference type="InterPro" id="IPR013901">
    <property type="entry name" value="Anthrone_oxy"/>
</dbReference>
<protein>
    <submittedName>
        <fullName evidence="2">Putative membrane protein</fullName>
    </submittedName>
</protein>
<feature type="transmembrane region" description="Helical" evidence="1">
    <location>
        <begin position="12"/>
        <end position="40"/>
    </location>
</feature>
<dbReference type="Proteomes" id="UP000230161">
    <property type="component" value="Unassembled WGS sequence"/>
</dbReference>
<evidence type="ECO:0000256" key="1">
    <source>
        <dbReference type="SAM" id="Phobius"/>
    </source>
</evidence>
<feature type="transmembrane region" description="Helical" evidence="1">
    <location>
        <begin position="61"/>
        <end position="83"/>
    </location>
</feature>